<reference evidence="9" key="1">
    <citation type="submission" date="2018-07" db="EMBL/GenBank/DDBJ databases">
        <authorList>
            <person name="Somerville V."/>
        </authorList>
    </citation>
    <scope>NUCLEOTIDE SEQUENCE</scope>
    <source>
        <strain evidence="9">NWC_2_2</strain>
    </source>
</reference>
<gene>
    <name evidence="9" type="ORF">DQL93_00055</name>
</gene>
<evidence type="ECO:0000256" key="7">
    <source>
        <dbReference type="SAM" id="Phobius"/>
    </source>
</evidence>
<evidence type="ECO:0000256" key="1">
    <source>
        <dbReference type="ARBA" id="ARBA00004651"/>
    </source>
</evidence>
<dbReference type="InterPro" id="IPR003416">
    <property type="entry name" value="MgtC/SapB/SrpB/YhiD_fam"/>
</dbReference>
<evidence type="ECO:0000259" key="8">
    <source>
        <dbReference type="Pfam" id="PF02308"/>
    </source>
</evidence>
<dbReference type="PANTHER" id="PTHR33778">
    <property type="entry name" value="PROTEIN MGTC"/>
    <property type="match status" value="1"/>
</dbReference>
<dbReference type="PANTHER" id="PTHR33778:SF1">
    <property type="entry name" value="MAGNESIUM TRANSPORTER YHID-RELATED"/>
    <property type="match status" value="1"/>
</dbReference>
<keyword evidence="4 7" id="KW-0812">Transmembrane</keyword>
<dbReference type="PRINTS" id="PR01837">
    <property type="entry name" value="MGTCSAPBPROT"/>
</dbReference>
<dbReference type="AlphaFoldDB" id="A0A3G6JBP3"/>
<keyword evidence="3" id="KW-1003">Cell membrane</keyword>
<evidence type="ECO:0000313" key="9">
    <source>
        <dbReference type="EMBL" id="AZA15253.1"/>
    </source>
</evidence>
<name>A0A3G6JBP3_LACDL</name>
<evidence type="ECO:0000256" key="5">
    <source>
        <dbReference type="ARBA" id="ARBA00022989"/>
    </source>
</evidence>
<comment type="subcellular location">
    <subcellularLocation>
        <location evidence="1">Cell membrane</location>
        <topology evidence="1">Multi-pass membrane protein</topology>
    </subcellularLocation>
</comment>
<feature type="transmembrane region" description="Helical" evidence="7">
    <location>
        <begin position="79"/>
        <end position="97"/>
    </location>
</feature>
<comment type="similarity">
    <text evidence="2">Belongs to the MgtC/SapB family.</text>
</comment>
<dbReference type="Pfam" id="PF02308">
    <property type="entry name" value="MgtC"/>
    <property type="match status" value="1"/>
</dbReference>
<feature type="transmembrane region" description="Helical" evidence="7">
    <location>
        <begin position="12"/>
        <end position="30"/>
    </location>
</feature>
<dbReference type="EMBL" id="CP031023">
    <property type="protein sequence ID" value="AZA15253.1"/>
    <property type="molecule type" value="Genomic_DNA"/>
</dbReference>
<accession>A0A3G6JBP3</accession>
<evidence type="ECO:0000256" key="3">
    <source>
        <dbReference type="ARBA" id="ARBA00022475"/>
    </source>
</evidence>
<organism evidence="9">
    <name type="scientific">Lactobacillus delbrueckii subsp. lactis</name>
    <dbReference type="NCBI Taxonomy" id="29397"/>
    <lineage>
        <taxon>Bacteria</taxon>
        <taxon>Bacillati</taxon>
        <taxon>Bacillota</taxon>
        <taxon>Bacilli</taxon>
        <taxon>Lactobacillales</taxon>
        <taxon>Lactobacillaceae</taxon>
        <taxon>Lactobacillus</taxon>
    </lineage>
</organism>
<evidence type="ECO:0000256" key="2">
    <source>
        <dbReference type="ARBA" id="ARBA00009298"/>
    </source>
</evidence>
<keyword evidence="5 7" id="KW-1133">Transmembrane helix</keyword>
<feature type="transmembrane region" description="Helical" evidence="7">
    <location>
        <begin position="109"/>
        <end position="139"/>
    </location>
</feature>
<dbReference type="RefSeq" id="WP_138490787.1">
    <property type="nucleotide sequence ID" value="NZ_CP046131.1"/>
</dbReference>
<protein>
    <submittedName>
        <fullName evidence="9">MgtC/SapB family protein</fullName>
    </submittedName>
</protein>
<proteinExistence type="inferred from homology"/>
<feature type="transmembrane region" description="Helical" evidence="7">
    <location>
        <begin position="42"/>
        <end position="59"/>
    </location>
</feature>
<evidence type="ECO:0000256" key="4">
    <source>
        <dbReference type="ARBA" id="ARBA00022692"/>
    </source>
</evidence>
<sequence length="234" mass="25601">MEKFTGIPVSFQLVWLLRILLSAFCGGLIGSERATQRKSAGLHTHVVVAIASTLFSIVSKYGFYDMLTFSNVSYDPSRIASLTVTGISFIGAGTILVHKEQISGLTTAAGLWATSAIGIAIGVGLYWVGIVAAVLLLLVQRFLREETVLNLLRKVKISLLIEASNTPHILETIQSELEKNEVHQLSIKIISVSDDHVLFSCDGEIAGRIDENQIIMNLRKYPDIKRITYSPGSK</sequence>
<keyword evidence="6 7" id="KW-0472">Membrane</keyword>
<feature type="domain" description="MgtC/SapB/SrpB/YhiD N-terminal" evidence="8">
    <location>
        <begin position="19"/>
        <end position="144"/>
    </location>
</feature>
<dbReference type="GO" id="GO:0005886">
    <property type="term" value="C:plasma membrane"/>
    <property type="evidence" value="ECO:0007669"/>
    <property type="project" value="UniProtKB-SubCell"/>
</dbReference>
<evidence type="ECO:0000256" key="6">
    <source>
        <dbReference type="ARBA" id="ARBA00023136"/>
    </source>
</evidence>
<dbReference type="InterPro" id="IPR049177">
    <property type="entry name" value="MgtC_SapB_SrpB_YhiD_N"/>
</dbReference>